<name>A0A1G9XNL5_9GAMM</name>
<dbReference type="EMBL" id="FNII01000001">
    <property type="protein sequence ID" value="SDM98459.1"/>
    <property type="molecule type" value="Genomic_DNA"/>
</dbReference>
<dbReference type="AlphaFoldDB" id="A0A1G9XNL5"/>
<evidence type="ECO:0000313" key="1">
    <source>
        <dbReference type="EMBL" id="SDM98459.1"/>
    </source>
</evidence>
<proteinExistence type="predicted"/>
<organism evidence="1 2">
    <name type="scientific">Vreelandella arcis</name>
    <dbReference type="NCBI Taxonomy" id="416873"/>
    <lineage>
        <taxon>Bacteria</taxon>
        <taxon>Pseudomonadati</taxon>
        <taxon>Pseudomonadota</taxon>
        <taxon>Gammaproteobacteria</taxon>
        <taxon>Oceanospirillales</taxon>
        <taxon>Halomonadaceae</taxon>
        <taxon>Vreelandella</taxon>
    </lineage>
</organism>
<keyword evidence="2" id="KW-1185">Reference proteome</keyword>
<protein>
    <submittedName>
        <fullName evidence="1">Uncharacterized protein</fullName>
    </submittedName>
</protein>
<evidence type="ECO:0000313" key="2">
    <source>
        <dbReference type="Proteomes" id="UP000199677"/>
    </source>
</evidence>
<gene>
    <name evidence="1" type="ORF">SAMN04487951_101359</name>
</gene>
<sequence>MNKFMLASMLMSLAVVSLCMIWSQHRENHGKQSLANLALSWLLNRLP</sequence>
<dbReference type="Proteomes" id="UP000199677">
    <property type="component" value="Unassembled WGS sequence"/>
</dbReference>
<reference evidence="2" key="1">
    <citation type="submission" date="2016-10" db="EMBL/GenBank/DDBJ databases">
        <authorList>
            <person name="Varghese N."/>
            <person name="Submissions S."/>
        </authorList>
    </citation>
    <scope>NUCLEOTIDE SEQUENCE [LARGE SCALE GENOMIC DNA]</scope>
    <source>
        <strain evidence="2">CGMCC 1.6494</strain>
    </source>
</reference>
<accession>A0A1G9XNL5</accession>